<evidence type="ECO:0000313" key="1">
    <source>
        <dbReference type="EMBL" id="GGB64305.1"/>
    </source>
</evidence>
<protein>
    <recommendedName>
        <fullName evidence="3">Lipoprotein</fullName>
    </recommendedName>
</protein>
<accession>A0ABQ1JES4</accession>
<gene>
    <name evidence="1" type="ORF">GCM10011503_11370</name>
</gene>
<proteinExistence type="predicted"/>
<evidence type="ECO:0008006" key="3">
    <source>
        <dbReference type="Google" id="ProtNLM"/>
    </source>
</evidence>
<dbReference type="Proteomes" id="UP000628854">
    <property type="component" value="Unassembled WGS sequence"/>
</dbReference>
<dbReference type="EMBL" id="BMKF01000001">
    <property type="protein sequence ID" value="GGB64305.1"/>
    <property type="molecule type" value="Genomic_DNA"/>
</dbReference>
<keyword evidence="2" id="KW-1185">Reference proteome</keyword>
<organism evidence="1 2">
    <name type="scientific">Henriciella pelagia</name>
    <dbReference type="NCBI Taxonomy" id="1977912"/>
    <lineage>
        <taxon>Bacteria</taxon>
        <taxon>Pseudomonadati</taxon>
        <taxon>Pseudomonadota</taxon>
        <taxon>Alphaproteobacteria</taxon>
        <taxon>Hyphomonadales</taxon>
        <taxon>Hyphomonadaceae</taxon>
        <taxon>Henriciella</taxon>
    </lineage>
</organism>
<dbReference type="RefSeq" id="WP_143434498.1">
    <property type="nucleotide sequence ID" value="NZ_BMKF01000001.1"/>
</dbReference>
<evidence type="ECO:0000313" key="2">
    <source>
        <dbReference type="Proteomes" id="UP000628854"/>
    </source>
</evidence>
<sequence length="199" mass="22102">MKQGLAILLMALPAGLAACGGEDRSETVRLKVEAAPDYMRPGDGPEQATREISAEAQATIDELQRIIETNSLYQLARFAEAEPTFLSNFAGASHREHWDLLRRTGFDPILTLEKLLDGPYGAKMVSGETWYIWPELAALDPAELQPQRLNFSQRARLEELVGDTGIAQIRNGEGYPGVRTAIAEDGRWLYFVHETEGEE</sequence>
<comment type="caution">
    <text evidence="1">The sequence shown here is derived from an EMBL/GenBank/DDBJ whole genome shotgun (WGS) entry which is preliminary data.</text>
</comment>
<name>A0ABQ1JES4_9PROT</name>
<reference evidence="2" key="1">
    <citation type="journal article" date="2019" name="Int. J. Syst. Evol. Microbiol.">
        <title>The Global Catalogue of Microorganisms (GCM) 10K type strain sequencing project: providing services to taxonomists for standard genome sequencing and annotation.</title>
        <authorList>
            <consortium name="The Broad Institute Genomics Platform"/>
            <consortium name="The Broad Institute Genome Sequencing Center for Infectious Disease"/>
            <person name="Wu L."/>
            <person name="Ma J."/>
        </authorList>
    </citation>
    <scope>NUCLEOTIDE SEQUENCE [LARGE SCALE GENOMIC DNA]</scope>
    <source>
        <strain evidence="2">CGMCC 1.15928</strain>
    </source>
</reference>
<dbReference type="PROSITE" id="PS51257">
    <property type="entry name" value="PROKAR_LIPOPROTEIN"/>
    <property type="match status" value="1"/>
</dbReference>